<dbReference type="SUPFAM" id="SSF51197">
    <property type="entry name" value="Clavaminate synthase-like"/>
    <property type="match status" value="1"/>
</dbReference>
<organism evidence="5 6">
    <name type="scientific">Papaver somniferum</name>
    <name type="common">Opium poppy</name>
    <dbReference type="NCBI Taxonomy" id="3469"/>
    <lineage>
        <taxon>Eukaryota</taxon>
        <taxon>Viridiplantae</taxon>
        <taxon>Streptophyta</taxon>
        <taxon>Embryophyta</taxon>
        <taxon>Tracheophyta</taxon>
        <taxon>Spermatophyta</taxon>
        <taxon>Magnoliopsida</taxon>
        <taxon>Ranunculales</taxon>
        <taxon>Papaveraceae</taxon>
        <taxon>Papaveroideae</taxon>
        <taxon>Papaver</taxon>
    </lineage>
</organism>
<evidence type="ECO:0000256" key="3">
    <source>
        <dbReference type="RuleBase" id="RU003682"/>
    </source>
</evidence>
<comment type="similarity">
    <text evidence="3">Belongs to the iron/ascorbate-dependent oxidoreductase family.</text>
</comment>
<keyword evidence="6" id="KW-1185">Reference proteome</keyword>
<dbReference type="Pfam" id="PF03171">
    <property type="entry name" value="2OG-FeII_Oxy"/>
    <property type="match status" value="1"/>
</dbReference>
<evidence type="ECO:0000313" key="5">
    <source>
        <dbReference type="EMBL" id="RZC76725.1"/>
    </source>
</evidence>
<dbReference type="Gramene" id="RZC76725">
    <property type="protein sequence ID" value="RZC76725"/>
    <property type="gene ID" value="C5167_000999"/>
</dbReference>
<proteinExistence type="inferred from homology"/>
<dbReference type="OMA" id="HRCEKEC"/>
<dbReference type="Pfam" id="PF14226">
    <property type="entry name" value="DIOX_N"/>
    <property type="match status" value="1"/>
</dbReference>
<dbReference type="OrthoDB" id="288590at2759"/>
<protein>
    <recommendedName>
        <fullName evidence="4">Fe2OG dioxygenase domain-containing protein</fullName>
    </recommendedName>
</protein>
<dbReference type="GO" id="GO:0046872">
    <property type="term" value="F:metal ion binding"/>
    <property type="evidence" value="ECO:0007669"/>
    <property type="project" value="UniProtKB-KW"/>
</dbReference>
<dbReference type="PANTHER" id="PTHR47990">
    <property type="entry name" value="2-OXOGLUTARATE (2OG) AND FE(II)-DEPENDENT OXYGENASE SUPERFAMILY PROTEIN-RELATED"/>
    <property type="match status" value="1"/>
</dbReference>
<dbReference type="InterPro" id="IPR026992">
    <property type="entry name" value="DIOX_N"/>
</dbReference>
<dbReference type="InterPro" id="IPR050231">
    <property type="entry name" value="Iron_ascorbate_oxido_reductase"/>
</dbReference>
<evidence type="ECO:0000313" key="6">
    <source>
        <dbReference type="Proteomes" id="UP000316621"/>
    </source>
</evidence>
<reference evidence="5 6" key="1">
    <citation type="journal article" date="2018" name="Science">
        <title>The opium poppy genome and morphinan production.</title>
        <authorList>
            <person name="Guo L."/>
            <person name="Winzer T."/>
            <person name="Yang X."/>
            <person name="Li Y."/>
            <person name="Ning Z."/>
            <person name="He Z."/>
            <person name="Teodor R."/>
            <person name="Lu Y."/>
            <person name="Bowser T.A."/>
            <person name="Graham I.A."/>
            <person name="Ye K."/>
        </authorList>
    </citation>
    <scope>NUCLEOTIDE SEQUENCE [LARGE SCALE GENOMIC DNA]</scope>
    <source>
        <strain evidence="6">cv. HN1</strain>
        <tissue evidence="5">Leaves</tissue>
    </source>
</reference>
<feature type="domain" description="Fe2OG dioxygenase" evidence="4">
    <location>
        <begin position="205"/>
        <end position="305"/>
    </location>
</feature>
<dbReference type="Gene3D" id="2.60.120.330">
    <property type="entry name" value="B-lactam Antibiotic, Isopenicillin N Synthase, Chain"/>
    <property type="match status" value="1"/>
</dbReference>
<keyword evidence="2 3" id="KW-0408">Iron</keyword>
<evidence type="ECO:0000256" key="2">
    <source>
        <dbReference type="ARBA" id="ARBA00023004"/>
    </source>
</evidence>
<name>A0A4Y7KXR9_PAPSO</name>
<dbReference type="PROSITE" id="PS51471">
    <property type="entry name" value="FE2OG_OXY"/>
    <property type="match status" value="1"/>
</dbReference>
<accession>A0A4Y7KXR9</accession>
<dbReference type="InterPro" id="IPR044861">
    <property type="entry name" value="IPNS-like_FE2OG_OXY"/>
</dbReference>
<sequence>MPSIREAFAATPSEGNRVLAIDFDSVNDDVPDTHTWLITNPGVYNITDERIIASTTIPVIDLNNPNVVKDLDYACENWYAYQVINHGVPRDVIKNLELHCNRLFTLEMKKKLRAARAANGITGYGSAHISWFECFGMIGSPAEYCKKIWPDQEDQCSEFCDAMEEYQKEMHKLCAKLMKMVINSLGIQSDDTDGFIGNLMKNTSPQNLLQLNSYPVFPEPSSKAMGLDAHADSSFFTVLHQTRPGLQIYKDGLGWVEVPHIENALVIFMGDLTTILSNGRYQSSIHRAVVSQIYHRYSVPFFYGPPGDVEISPILESTGKSPMYRSVTWHEFHLIKAKYFDKALESIRIVS</sequence>
<dbReference type="AlphaFoldDB" id="A0A4Y7KXR9"/>
<dbReference type="GO" id="GO:0016491">
    <property type="term" value="F:oxidoreductase activity"/>
    <property type="evidence" value="ECO:0007669"/>
    <property type="project" value="UniProtKB-KW"/>
</dbReference>
<keyword evidence="1 3" id="KW-0479">Metal-binding</keyword>
<dbReference type="Proteomes" id="UP000316621">
    <property type="component" value="Chromosome 9"/>
</dbReference>
<gene>
    <name evidence="5" type="ORF">C5167_000999</name>
</gene>
<dbReference type="InterPro" id="IPR027443">
    <property type="entry name" value="IPNS-like_sf"/>
</dbReference>
<dbReference type="EMBL" id="CM010723">
    <property type="protein sequence ID" value="RZC76725.1"/>
    <property type="molecule type" value="Genomic_DNA"/>
</dbReference>
<evidence type="ECO:0000259" key="4">
    <source>
        <dbReference type="PROSITE" id="PS51471"/>
    </source>
</evidence>
<keyword evidence="3" id="KW-0560">Oxidoreductase</keyword>
<evidence type="ECO:0000256" key="1">
    <source>
        <dbReference type="ARBA" id="ARBA00022723"/>
    </source>
</evidence>
<dbReference type="InterPro" id="IPR005123">
    <property type="entry name" value="Oxoglu/Fe-dep_dioxygenase_dom"/>
</dbReference>
<dbReference type="STRING" id="3469.A0A4Y7KXR9"/>